<comment type="caution">
    <text evidence="4">The sequence shown here is derived from an EMBL/GenBank/DDBJ whole genome shotgun (WGS) entry which is preliminary data.</text>
</comment>
<evidence type="ECO:0000256" key="2">
    <source>
        <dbReference type="ARBA" id="ARBA00000751"/>
    </source>
</evidence>
<evidence type="ECO:0000313" key="5">
    <source>
        <dbReference type="Proteomes" id="UP000553209"/>
    </source>
</evidence>
<dbReference type="InterPro" id="IPR012816">
    <property type="entry name" value="NADAR"/>
</dbReference>
<dbReference type="InterPro" id="IPR037238">
    <property type="entry name" value="YbiA-like_sf"/>
</dbReference>
<comment type="catalytic activity">
    <reaction evidence="2">
        <text>2,5-diamino-6-hydroxy-4-(5-phosphoribosylamino)-pyrimidine + H2O = 2,5,6-triamino-4-hydroxypyrimidine + D-ribose 5-phosphate</text>
        <dbReference type="Rhea" id="RHEA:23436"/>
        <dbReference type="ChEBI" id="CHEBI:15377"/>
        <dbReference type="ChEBI" id="CHEBI:58614"/>
        <dbReference type="ChEBI" id="CHEBI:78346"/>
        <dbReference type="ChEBI" id="CHEBI:137796"/>
    </reaction>
</comment>
<dbReference type="SUPFAM" id="SSF143990">
    <property type="entry name" value="YbiA-like"/>
    <property type="match status" value="1"/>
</dbReference>
<dbReference type="AlphaFoldDB" id="A0A7X6RNJ3"/>
<organism evidence="4 5">
    <name type="scientific">Nocardiopsis alborubida</name>
    <dbReference type="NCBI Taxonomy" id="146802"/>
    <lineage>
        <taxon>Bacteria</taxon>
        <taxon>Bacillati</taxon>
        <taxon>Actinomycetota</taxon>
        <taxon>Actinomycetes</taxon>
        <taxon>Streptosporangiales</taxon>
        <taxon>Nocardiopsidaceae</taxon>
        <taxon>Nocardiopsis</taxon>
    </lineage>
</organism>
<accession>A0A7X6RNJ3</accession>
<dbReference type="EMBL" id="JAAXPG010000002">
    <property type="protein sequence ID" value="NKY96593.1"/>
    <property type="molecule type" value="Genomic_DNA"/>
</dbReference>
<dbReference type="CDD" id="cd15457">
    <property type="entry name" value="NADAR"/>
    <property type="match status" value="1"/>
</dbReference>
<feature type="domain" description="NADAR" evidence="3">
    <location>
        <begin position="10"/>
        <end position="145"/>
    </location>
</feature>
<proteinExistence type="predicted"/>
<dbReference type="Pfam" id="PF08719">
    <property type="entry name" value="NADAR"/>
    <property type="match status" value="1"/>
</dbReference>
<name>A0A7X6RNJ3_9ACTN</name>
<evidence type="ECO:0000313" key="4">
    <source>
        <dbReference type="EMBL" id="NKY96593.1"/>
    </source>
</evidence>
<evidence type="ECO:0000259" key="3">
    <source>
        <dbReference type="Pfam" id="PF08719"/>
    </source>
</evidence>
<protein>
    <submittedName>
        <fullName evidence="4">NADAR family protein</fullName>
    </submittedName>
</protein>
<keyword evidence="5" id="KW-1185">Reference proteome</keyword>
<evidence type="ECO:0000256" key="1">
    <source>
        <dbReference type="ARBA" id="ARBA00000022"/>
    </source>
</evidence>
<comment type="catalytic activity">
    <reaction evidence="1">
        <text>5-amino-6-(5-phospho-D-ribosylamino)uracil + H2O = 5,6-diaminouracil + D-ribose 5-phosphate</text>
        <dbReference type="Rhea" id="RHEA:55020"/>
        <dbReference type="ChEBI" id="CHEBI:15377"/>
        <dbReference type="ChEBI" id="CHEBI:46252"/>
        <dbReference type="ChEBI" id="CHEBI:58453"/>
        <dbReference type="ChEBI" id="CHEBI:78346"/>
    </reaction>
</comment>
<dbReference type="RefSeq" id="WP_168443911.1">
    <property type="nucleotide sequence ID" value="NZ_JAAXPG010000002.1"/>
</dbReference>
<sequence length="149" mass="16813">MPAPMFTGQLGFLSNFDTTSFFVSQLSTDVPSGEHAFNALKTLCDAERRHVLAAPTPGESKRRGRHVTLRPDWDTGVRVWAMQRVLMAKFSVPELSARLQATGSLRLVETNRWHDQFWGDCFCDRHAQTVGQNMLGELIMAIRAHQRVS</sequence>
<reference evidence="4 5" key="1">
    <citation type="submission" date="2020-04" db="EMBL/GenBank/DDBJ databases">
        <title>MicrobeNet Type strains.</title>
        <authorList>
            <person name="Nicholson A.C."/>
        </authorList>
    </citation>
    <scope>NUCLEOTIDE SEQUENCE [LARGE SCALE GENOMIC DNA]</scope>
    <source>
        <strain evidence="4 5">ATCC 23612</strain>
    </source>
</reference>
<dbReference type="Gene3D" id="1.10.357.40">
    <property type="entry name" value="YbiA-like"/>
    <property type="match status" value="1"/>
</dbReference>
<gene>
    <name evidence="4" type="ORF">HGB44_02735</name>
</gene>
<dbReference type="Proteomes" id="UP000553209">
    <property type="component" value="Unassembled WGS sequence"/>
</dbReference>